<evidence type="ECO:0000313" key="2">
    <source>
        <dbReference type="EMBL" id="RJP60415.1"/>
    </source>
</evidence>
<protein>
    <recommendedName>
        <fullName evidence="1">C4-type zinc ribbon domain-containing protein</fullName>
    </recommendedName>
</protein>
<evidence type="ECO:0000313" key="3">
    <source>
        <dbReference type="Proteomes" id="UP000266426"/>
    </source>
</evidence>
<reference evidence="2 3" key="1">
    <citation type="journal article" date="2017" name="ISME J.">
        <title>Energy and carbon metabolisms in a deep terrestrial subsurface fluid microbial community.</title>
        <authorList>
            <person name="Momper L."/>
            <person name="Jungbluth S.P."/>
            <person name="Lee M.D."/>
            <person name="Amend J.P."/>
        </authorList>
    </citation>
    <scope>NUCLEOTIDE SEQUENCE [LARGE SCALE GENOMIC DNA]</scope>
    <source>
        <strain evidence="2">SURF_26</strain>
    </source>
</reference>
<gene>
    <name evidence="2" type="ORF">C4541_04115</name>
</gene>
<dbReference type="EMBL" id="QZJZ01000030">
    <property type="protein sequence ID" value="RJP60415.1"/>
    <property type="molecule type" value="Genomic_DNA"/>
</dbReference>
<feature type="domain" description="C4-type zinc ribbon" evidence="1">
    <location>
        <begin position="68"/>
        <end position="99"/>
    </location>
</feature>
<accession>A0A3A4R2V7</accession>
<evidence type="ECO:0000259" key="1">
    <source>
        <dbReference type="Pfam" id="PF02591"/>
    </source>
</evidence>
<dbReference type="AlphaFoldDB" id="A0A3A4R2V7"/>
<organism evidence="2 3">
    <name type="scientific">Candidatus Auribacter fodinae</name>
    <dbReference type="NCBI Taxonomy" id="2093366"/>
    <lineage>
        <taxon>Bacteria</taxon>
        <taxon>Pseudomonadati</taxon>
        <taxon>Candidatus Auribacterota</taxon>
        <taxon>Candidatus Auribacteria</taxon>
        <taxon>Candidatus Auribacterales</taxon>
        <taxon>Candidatus Auribacteraceae</taxon>
        <taxon>Candidatus Auribacter</taxon>
    </lineage>
</organism>
<comment type="caution">
    <text evidence="2">The sequence shown here is derived from an EMBL/GenBank/DDBJ whole genome shotgun (WGS) entry which is preliminary data.</text>
</comment>
<name>A0A3A4R2V7_9BACT</name>
<dbReference type="Gene3D" id="1.10.287.1490">
    <property type="match status" value="1"/>
</dbReference>
<dbReference type="Pfam" id="PF02591">
    <property type="entry name" value="Zn_ribbon_9"/>
    <property type="match status" value="1"/>
</dbReference>
<proteinExistence type="predicted"/>
<dbReference type="InterPro" id="IPR003743">
    <property type="entry name" value="Zf-RING_7"/>
</dbReference>
<dbReference type="Proteomes" id="UP000266426">
    <property type="component" value="Unassembled WGS sequence"/>
</dbReference>
<sequence length="110" mass="12663">MKANVEVLVKLQSYENDLKKCNSESQRKQIEDEIIFLKTQTPTETLTRFYKLYHRHGDAIVRANGGFCQGCFINLPTSQHSLLSYSDDMSVCQNCGRFLYIDSEETVAIF</sequence>